<dbReference type="Proteomes" id="UP000198406">
    <property type="component" value="Unassembled WGS sequence"/>
</dbReference>
<dbReference type="PANTHER" id="PTHR43215:SF14">
    <property type="entry name" value="RADIAL SPOKE HEAD 1 HOMOLOG"/>
    <property type="match status" value="1"/>
</dbReference>
<sequence>MKQVPTEIIPLRGFSDHDPSRYNLEEEFEDEPEEIVIQQLLWPLQPSPAALASERAETGHCPSCGQQLFQLKTRWALLCGNDKAPERIPLTVPLLVDEGKCMVCCAIPKTLEEPQPRRCRFSDDDIRSISAIAQQLVPGTAKYNGPYNDYGEKHGEGELVWSNGDIFRGHFDNDLREGRGLLVFGVSINPAGPDKGEYLGEWHEDKMHGHGYRRYPNGDVYDGAYAMGKRHGQGRFYYSNGDAYWGDWETNFMHGTGRYYYASGLRFEGTFARNKRFGVGKIENEDQSIEVFQFVNDEIVGQGVRWSPDRTKAWRIWVAKSSPSKSLENWAEVKFDLKRITIAEADSILKQIQNVE</sequence>
<dbReference type="SUPFAM" id="SSF82185">
    <property type="entry name" value="Histone H3 K4-specific methyltransferase SET7/9 N-terminal domain"/>
    <property type="match status" value="2"/>
</dbReference>
<evidence type="ECO:0000256" key="1">
    <source>
        <dbReference type="ARBA" id="ARBA00022737"/>
    </source>
</evidence>
<dbReference type="EMBL" id="BDSP01000017">
    <property type="protein sequence ID" value="GAX10413.1"/>
    <property type="molecule type" value="Genomic_DNA"/>
</dbReference>
<dbReference type="PANTHER" id="PTHR43215">
    <property type="entry name" value="RADIAL SPOKE HEAD 1 HOMOLOG"/>
    <property type="match status" value="1"/>
</dbReference>
<dbReference type="InParanoid" id="A0A1Z5J8T6"/>
<dbReference type="Gene3D" id="2.20.110.10">
    <property type="entry name" value="Histone H3 K4-specific methyltransferase SET7/9 N-terminal domain"/>
    <property type="match status" value="2"/>
</dbReference>
<dbReference type="Pfam" id="PF02493">
    <property type="entry name" value="MORN"/>
    <property type="match status" value="7"/>
</dbReference>
<proteinExistence type="predicted"/>
<dbReference type="OrthoDB" id="270720at2759"/>
<dbReference type="InterPro" id="IPR003409">
    <property type="entry name" value="MORN"/>
</dbReference>
<evidence type="ECO:0000313" key="2">
    <source>
        <dbReference type="EMBL" id="GAX10413.1"/>
    </source>
</evidence>
<comment type="caution">
    <text evidence="2">The sequence shown here is derived from an EMBL/GenBank/DDBJ whole genome shotgun (WGS) entry which is preliminary data.</text>
</comment>
<keyword evidence="1" id="KW-0677">Repeat</keyword>
<organism evidence="2 3">
    <name type="scientific">Fistulifera solaris</name>
    <name type="common">Oleaginous diatom</name>
    <dbReference type="NCBI Taxonomy" id="1519565"/>
    <lineage>
        <taxon>Eukaryota</taxon>
        <taxon>Sar</taxon>
        <taxon>Stramenopiles</taxon>
        <taxon>Ochrophyta</taxon>
        <taxon>Bacillariophyta</taxon>
        <taxon>Bacillariophyceae</taxon>
        <taxon>Bacillariophycidae</taxon>
        <taxon>Naviculales</taxon>
        <taxon>Naviculaceae</taxon>
        <taxon>Fistulifera</taxon>
    </lineage>
</organism>
<gene>
    <name evidence="2" type="ORF">FisN_21Lh108</name>
</gene>
<evidence type="ECO:0000313" key="3">
    <source>
        <dbReference type="Proteomes" id="UP000198406"/>
    </source>
</evidence>
<dbReference type="SMART" id="SM00698">
    <property type="entry name" value="MORN"/>
    <property type="match status" value="6"/>
</dbReference>
<dbReference type="AlphaFoldDB" id="A0A1Z5J8T6"/>
<protein>
    <submittedName>
        <fullName evidence="2">Uncharacterized protein</fullName>
    </submittedName>
</protein>
<accession>A0A1Z5J8T6</accession>
<name>A0A1Z5J8T6_FISSO</name>
<keyword evidence="3" id="KW-1185">Reference proteome</keyword>
<reference evidence="2 3" key="1">
    <citation type="journal article" date="2015" name="Plant Cell">
        <title>Oil accumulation by the oleaginous diatom Fistulifera solaris as revealed by the genome and transcriptome.</title>
        <authorList>
            <person name="Tanaka T."/>
            <person name="Maeda Y."/>
            <person name="Veluchamy A."/>
            <person name="Tanaka M."/>
            <person name="Abida H."/>
            <person name="Marechal E."/>
            <person name="Bowler C."/>
            <person name="Muto M."/>
            <person name="Sunaga Y."/>
            <person name="Tanaka M."/>
            <person name="Yoshino T."/>
            <person name="Taniguchi T."/>
            <person name="Fukuda Y."/>
            <person name="Nemoto M."/>
            <person name="Matsumoto M."/>
            <person name="Wong P.S."/>
            <person name="Aburatani S."/>
            <person name="Fujibuchi W."/>
        </authorList>
    </citation>
    <scope>NUCLEOTIDE SEQUENCE [LARGE SCALE GENOMIC DNA]</scope>
    <source>
        <strain evidence="2 3">JPCC DA0580</strain>
    </source>
</reference>